<dbReference type="EMBL" id="JAJFAZ020000002">
    <property type="protein sequence ID" value="KAI5344636.1"/>
    <property type="molecule type" value="Genomic_DNA"/>
</dbReference>
<protein>
    <submittedName>
        <fullName evidence="1">Uncharacterized protein</fullName>
    </submittedName>
</protein>
<dbReference type="Proteomes" id="UP001054821">
    <property type="component" value="Chromosome 2"/>
</dbReference>
<organism evidence="1 2">
    <name type="scientific">Prunus dulcis</name>
    <name type="common">Almond</name>
    <name type="synonym">Amygdalus dulcis</name>
    <dbReference type="NCBI Taxonomy" id="3755"/>
    <lineage>
        <taxon>Eukaryota</taxon>
        <taxon>Viridiplantae</taxon>
        <taxon>Streptophyta</taxon>
        <taxon>Embryophyta</taxon>
        <taxon>Tracheophyta</taxon>
        <taxon>Spermatophyta</taxon>
        <taxon>Magnoliopsida</taxon>
        <taxon>eudicotyledons</taxon>
        <taxon>Gunneridae</taxon>
        <taxon>Pentapetalae</taxon>
        <taxon>rosids</taxon>
        <taxon>fabids</taxon>
        <taxon>Rosales</taxon>
        <taxon>Rosaceae</taxon>
        <taxon>Amygdaloideae</taxon>
        <taxon>Amygdaleae</taxon>
        <taxon>Prunus</taxon>
    </lineage>
</organism>
<name>A0AAD4WK68_PRUDU</name>
<keyword evidence="2" id="KW-1185">Reference proteome</keyword>
<reference evidence="1 2" key="1">
    <citation type="journal article" date="2022" name="G3 (Bethesda)">
        <title>Whole-genome sequence and methylome profiling of the almond [Prunus dulcis (Mill.) D.A. Webb] cultivar 'Nonpareil'.</title>
        <authorList>
            <person name="D'Amico-Willman K.M."/>
            <person name="Ouma W.Z."/>
            <person name="Meulia T."/>
            <person name="Sideli G.M."/>
            <person name="Gradziel T.M."/>
            <person name="Fresnedo-Ramirez J."/>
        </authorList>
    </citation>
    <scope>NUCLEOTIDE SEQUENCE [LARGE SCALE GENOMIC DNA]</scope>
    <source>
        <strain evidence="1">Clone GOH B32 T37-40</strain>
    </source>
</reference>
<evidence type="ECO:0000313" key="2">
    <source>
        <dbReference type="Proteomes" id="UP001054821"/>
    </source>
</evidence>
<accession>A0AAD4WK68</accession>
<dbReference type="AlphaFoldDB" id="A0AAD4WK68"/>
<sequence>MVWVLARKGSHQSSGIPFPFICSSCWKGVYVSGIGGASAGSLGIFAAGTFKSSSLLTWTIEASILVFW</sequence>
<gene>
    <name evidence="1" type="ORF">L3X38_012513</name>
</gene>
<comment type="caution">
    <text evidence="1">The sequence shown here is derived from an EMBL/GenBank/DDBJ whole genome shotgun (WGS) entry which is preliminary data.</text>
</comment>
<evidence type="ECO:0000313" key="1">
    <source>
        <dbReference type="EMBL" id="KAI5344636.1"/>
    </source>
</evidence>
<proteinExistence type="predicted"/>